<accession>A0ABW2L4P3</accession>
<dbReference type="Proteomes" id="UP001596472">
    <property type="component" value="Unassembled WGS sequence"/>
</dbReference>
<gene>
    <name evidence="1" type="ORF">ACFQY0_03010</name>
</gene>
<protein>
    <submittedName>
        <fullName evidence="1">Uncharacterized protein</fullName>
    </submittedName>
</protein>
<organism evidence="1 2">
    <name type="scientific">Haloferula chungangensis</name>
    <dbReference type="NCBI Taxonomy" id="1048331"/>
    <lineage>
        <taxon>Bacteria</taxon>
        <taxon>Pseudomonadati</taxon>
        <taxon>Verrucomicrobiota</taxon>
        <taxon>Verrucomicrobiia</taxon>
        <taxon>Verrucomicrobiales</taxon>
        <taxon>Verrucomicrobiaceae</taxon>
        <taxon>Haloferula</taxon>
    </lineage>
</organism>
<name>A0ABW2L4P3_9BACT</name>
<evidence type="ECO:0000313" key="1">
    <source>
        <dbReference type="EMBL" id="MFC7336135.1"/>
    </source>
</evidence>
<dbReference type="RefSeq" id="WP_379708948.1">
    <property type="nucleotide sequence ID" value="NZ_JBHTBS010000001.1"/>
</dbReference>
<proteinExistence type="predicted"/>
<reference evidence="2" key="1">
    <citation type="journal article" date="2019" name="Int. J. Syst. Evol. Microbiol.">
        <title>The Global Catalogue of Microorganisms (GCM) 10K type strain sequencing project: providing services to taxonomists for standard genome sequencing and annotation.</title>
        <authorList>
            <consortium name="The Broad Institute Genomics Platform"/>
            <consortium name="The Broad Institute Genome Sequencing Center for Infectious Disease"/>
            <person name="Wu L."/>
            <person name="Ma J."/>
        </authorList>
    </citation>
    <scope>NUCLEOTIDE SEQUENCE [LARGE SCALE GENOMIC DNA]</scope>
    <source>
        <strain evidence="2">CGMCC 4.1467</strain>
    </source>
</reference>
<evidence type="ECO:0000313" key="2">
    <source>
        <dbReference type="Proteomes" id="UP001596472"/>
    </source>
</evidence>
<keyword evidence="2" id="KW-1185">Reference proteome</keyword>
<dbReference type="EMBL" id="JBHTBS010000001">
    <property type="protein sequence ID" value="MFC7336135.1"/>
    <property type="molecule type" value="Genomic_DNA"/>
</dbReference>
<comment type="caution">
    <text evidence="1">The sequence shown here is derived from an EMBL/GenBank/DDBJ whole genome shotgun (WGS) entry which is preliminary data.</text>
</comment>
<sequence length="210" mass="24271">MVGNEIPEDHLNLACKEAERRLALAASIWDASARKRKEIVKRLEDTSAAFREKFTLYGPLKVGTHFMPRVTEWNDTEGRIPFNRYLETVVGLAREDDRMRWWRAFLTAKIRRDQHADYWGRHPPAEARDDPDWSEPDSFPIDEAVIPAVLERQRSKGFSIGFSASYYLEEFRTWRLSMKSHDTCLAVAASLEECVKKGLEAERSIKSGKP</sequence>